<proteinExistence type="predicted"/>
<evidence type="ECO:0000313" key="2">
    <source>
        <dbReference type="EMBL" id="SNY49310.1"/>
    </source>
</evidence>
<organism evidence="2 3">
    <name type="scientific">Arsukibacterium tuosuense</name>
    <dbReference type="NCBI Taxonomy" id="1323745"/>
    <lineage>
        <taxon>Bacteria</taxon>
        <taxon>Pseudomonadati</taxon>
        <taxon>Pseudomonadota</taxon>
        <taxon>Gammaproteobacteria</taxon>
        <taxon>Chromatiales</taxon>
        <taxon>Chromatiaceae</taxon>
        <taxon>Arsukibacterium</taxon>
    </lineage>
</organism>
<keyword evidence="3" id="KW-1185">Reference proteome</keyword>
<gene>
    <name evidence="2" type="ORF">SAMN06297280_1339</name>
</gene>
<dbReference type="EMBL" id="OBEB01000002">
    <property type="protein sequence ID" value="SNY49310.1"/>
    <property type="molecule type" value="Genomic_DNA"/>
</dbReference>
<reference evidence="3" key="1">
    <citation type="submission" date="2017-09" db="EMBL/GenBank/DDBJ databases">
        <authorList>
            <person name="Varghese N."/>
            <person name="Submissions S."/>
        </authorList>
    </citation>
    <scope>NUCLEOTIDE SEQUENCE [LARGE SCALE GENOMIC DNA]</scope>
    <source>
        <strain evidence="3">CGMCC 1.12461</strain>
    </source>
</reference>
<feature type="domain" description="DUF6671" evidence="1">
    <location>
        <begin position="61"/>
        <end position="264"/>
    </location>
</feature>
<dbReference type="InterPro" id="IPR046612">
    <property type="entry name" value="DUF6671"/>
</dbReference>
<protein>
    <recommendedName>
        <fullName evidence="1">DUF6671 domain-containing protein</fullName>
    </recommendedName>
</protein>
<accession>A0A285IMT4</accession>
<sequence length="264" mass="28656">MKQTVAVLTRHDKARLIAPALSQFGWQLSEVDSFDTDTLGSFAGGHSRFMTAQECAFRKAALAADMSGQNIGIGSEGSFAVGPFGIGTYNLELICCINVSAGWAVTGRFYGPSLAQQWRLTDAESLQLALAGVEPGQYLVLQQGHYLKKALTAAQAHNLALLRFSYGEVTLSYDLRAHLSPQRRLHIQQAADDLARRLQHLCPHCASPGFWPDKALPGLPCEACGVATSLTRQRQALCQRCGYTETKPVAASHASQQYCQECNP</sequence>
<dbReference type="Pfam" id="PF20376">
    <property type="entry name" value="DUF6671"/>
    <property type="match status" value="1"/>
</dbReference>
<dbReference type="RefSeq" id="WP_097110621.1">
    <property type="nucleotide sequence ID" value="NZ_OBEB01000002.1"/>
</dbReference>
<dbReference type="Proteomes" id="UP000219353">
    <property type="component" value="Unassembled WGS sequence"/>
</dbReference>
<dbReference type="AlphaFoldDB" id="A0A285IMT4"/>
<evidence type="ECO:0000313" key="3">
    <source>
        <dbReference type="Proteomes" id="UP000219353"/>
    </source>
</evidence>
<name>A0A285IMT4_9GAMM</name>
<dbReference type="OrthoDB" id="9793837at2"/>
<evidence type="ECO:0000259" key="1">
    <source>
        <dbReference type="Pfam" id="PF20376"/>
    </source>
</evidence>